<evidence type="ECO:0000313" key="1">
    <source>
        <dbReference type="EMBL" id="EJZ57167.1"/>
    </source>
</evidence>
<name>A0A7U9GSE1_PSEFL</name>
<reference evidence="1 2" key="1">
    <citation type="submission" date="2012-08" db="EMBL/GenBank/DDBJ databases">
        <title>The genome of cave-isolated P. fluorescens strain R124 demonstrates phenotypic adaptation to the mineral environment.</title>
        <authorList>
            <person name="Barton M.D."/>
            <person name="Petronio M."/>
            <person name="Giarrizzo J.G."/>
            <person name="Bowling B.V."/>
            <person name="Barton H.A."/>
        </authorList>
    </citation>
    <scope>NUCLEOTIDE SEQUENCE [LARGE SCALE GENOMIC DNA]</scope>
    <source>
        <strain evidence="1 2">R124</strain>
    </source>
</reference>
<dbReference type="AlphaFoldDB" id="A0A7U9GSE1"/>
<dbReference type="EMBL" id="CM001561">
    <property type="protein sequence ID" value="EJZ57167.1"/>
    <property type="molecule type" value="Genomic_DNA"/>
</dbReference>
<accession>A0A7U9GSE1</accession>
<dbReference type="Proteomes" id="UP000006045">
    <property type="component" value="Chromosome"/>
</dbReference>
<organism evidence="1 2">
    <name type="scientific">Pseudomonas fluorescens R124</name>
    <dbReference type="NCBI Taxonomy" id="743713"/>
    <lineage>
        <taxon>Bacteria</taxon>
        <taxon>Pseudomonadati</taxon>
        <taxon>Pseudomonadota</taxon>
        <taxon>Gammaproteobacteria</taxon>
        <taxon>Pseudomonadales</taxon>
        <taxon>Pseudomonadaceae</taxon>
        <taxon>Pseudomonas</taxon>
    </lineage>
</organism>
<protein>
    <submittedName>
        <fullName evidence="1">Uncharacterized protein</fullName>
    </submittedName>
</protein>
<sequence length="378" mass="39988">MFLVADAHFIVATTSLLDDRHTAAVDEVDVISGAALEGRVADGRRSESVVERRTDDFFDGSQGIALRIATGACQTDTRSDININGGVGVRVIDGVGARPPVEGEYPAIGDEGVVVLRAGNRFDAVVGITRADSGVNTGFQVERDADGTVVIGHSVHAGATEELIGTTTAQQRVIAVAASDDVVDGIAVAGESLGTDVGQTLDVGRQGVFLVADPHFIIATTSLLDDRHTAAVDEVDVISRAALEGRVADGRRSEGVVEGRTNDFFNGSQGVALRIPPHARNAGAWTNFSTDRLGRGRVIHRIRTCTTINLVRTGAALDQVIAIQTIDLVILTGTVQRIRAVCPVYYCHYFFLALLRTSTGSPGVHTSSPRPTKHSRMC</sequence>
<proteinExistence type="predicted"/>
<evidence type="ECO:0000313" key="2">
    <source>
        <dbReference type="Proteomes" id="UP000006045"/>
    </source>
</evidence>
<gene>
    <name evidence="1" type="ORF">I1A_001482</name>
</gene>